<proteinExistence type="inferred from homology"/>
<dbReference type="Ensembl" id="ENSSPUT00000015716.1">
    <property type="protein sequence ID" value="ENSSPUP00000014727.1"/>
    <property type="gene ID" value="ENSSPUG00000011373.1"/>
</dbReference>
<evidence type="ECO:0000256" key="4">
    <source>
        <dbReference type="ARBA" id="ARBA00022692"/>
    </source>
</evidence>
<evidence type="ECO:0000256" key="8">
    <source>
        <dbReference type="ARBA" id="ARBA00023136"/>
    </source>
</evidence>
<evidence type="ECO:0000256" key="5">
    <source>
        <dbReference type="ARBA" id="ARBA00022792"/>
    </source>
</evidence>
<evidence type="ECO:0000313" key="11">
    <source>
        <dbReference type="Proteomes" id="UP000694392"/>
    </source>
</evidence>
<dbReference type="AlphaFoldDB" id="A0A8D0L871"/>
<protein>
    <recommendedName>
        <fullName evidence="3">Cytochrome c oxidase assembly protein COX20, mitochondrial</fullName>
    </recommendedName>
</protein>
<reference evidence="10" key="2">
    <citation type="submission" date="2025-09" db="UniProtKB">
        <authorList>
            <consortium name="Ensembl"/>
        </authorList>
    </citation>
    <scope>IDENTIFICATION</scope>
</reference>
<accession>A0A8D0L871</accession>
<name>A0A8D0L871_SPHPU</name>
<reference evidence="10" key="1">
    <citation type="submission" date="2025-08" db="UniProtKB">
        <authorList>
            <consortium name="Ensembl"/>
        </authorList>
    </citation>
    <scope>IDENTIFICATION</scope>
</reference>
<feature type="transmembrane region" description="Helical" evidence="9">
    <location>
        <begin position="29"/>
        <end position="50"/>
    </location>
</feature>
<keyword evidence="8 9" id="KW-0472">Membrane</keyword>
<keyword evidence="6 9" id="KW-1133">Transmembrane helix</keyword>
<dbReference type="GeneTree" id="ENSGT00390000016158"/>
<gene>
    <name evidence="10" type="primary">COX20</name>
</gene>
<keyword evidence="7" id="KW-0496">Mitochondrion</keyword>
<organism evidence="10 11">
    <name type="scientific">Sphenodon punctatus</name>
    <name type="common">Tuatara</name>
    <name type="synonym">Hatteria punctata</name>
    <dbReference type="NCBI Taxonomy" id="8508"/>
    <lineage>
        <taxon>Eukaryota</taxon>
        <taxon>Metazoa</taxon>
        <taxon>Chordata</taxon>
        <taxon>Craniata</taxon>
        <taxon>Vertebrata</taxon>
        <taxon>Euteleostomi</taxon>
        <taxon>Lepidosauria</taxon>
        <taxon>Sphenodontia</taxon>
        <taxon>Sphenodontidae</taxon>
        <taxon>Sphenodon</taxon>
    </lineage>
</organism>
<dbReference type="Proteomes" id="UP000694392">
    <property type="component" value="Unplaced"/>
</dbReference>
<evidence type="ECO:0000256" key="7">
    <source>
        <dbReference type="ARBA" id="ARBA00023128"/>
    </source>
</evidence>
<dbReference type="InterPro" id="IPR022533">
    <property type="entry name" value="Cox20"/>
</dbReference>
<evidence type="ECO:0000256" key="1">
    <source>
        <dbReference type="ARBA" id="ARBA00004273"/>
    </source>
</evidence>
<evidence type="ECO:0000256" key="9">
    <source>
        <dbReference type="SAM" id="Phobius"/>
    </source>
</evidence>
<dbReference type="Pfam" id="PF12597">
    <property type="entry name" value="Cox20"/>
    <property type="match status" value="1"/>
</dbReference>
<feature type="transmembrane region" description="Helical" evidence="9">
    <location>
        <begin position="56"/>
        <end position="74"/>
    </location>
</feature>
<evidence type="ECO:0000256" key="6">
    <source>
        <dbReference type="ARBA" id="ARBA00022989"/>
    </source>
</evidence>
<evidence type="ECO:0000256" key="3">
    <source>
        <dbReference type="ARBA" id="ARBA00017689"/>
    </source>
</evidence>
<keyword evidence="4 9" id="KW-0812">Transmembrane</keyword>
<dbReference type="GO" id="GO:0005743">
    <property type="term" value="C:mitochondrial inner membrane"/>
    <property type="evidence" value="ECO:0007669"/>
    <property type="project" value="UniProtKB-SubCell"/>
</dbReference>
<keyword evidence="5" id="KW-0999">Mitochondrion inner membrane</keyword>
<comment type="subcellular location">
    <subcellularLocation>
        <location evidence="1">Mitochondrion inner membrane</location>
    </subcellularLocation>
</comment>
<evidence type="ECO:0000256" key="2">
    <source>
        <dbReference type="ARBA" id="ARBA00009575"/>
    </source>
</evidence>
<keyword evidence="11" id="KW-1185">Reference proteome</keyword>
<dbReference type="GO" id="GO:0033617">
    <property type="term" value="P:mitochondrial respiratory chain complex IV assembly"/>
    <property type="evidence" value="ECO:0007669"/>
    <property type="project" value="Ensembl"/>
</dbReference>
<dbReference type="PANTHER" id="PTHR31586:SF1">
    <property type="entry name" value="CYTOCHROME C OXIDASE ASSEMBLY PROTEIN COX20, MITOCHONDRIAL"/>
    <property type="match status" value="1"/>
</dbReference>
<comment type="similarity">
    <text evidence="2">Belongs to the COX20 family.</text>
</comment>
<sequence>MAGEPEPQKSFKLSEFFDVRKIPCARESILYGAAGSLALGLGHFLATSRVKRSCDFGVGGFILTTLGCWFYCRYNNAKLRIQQRTIEEGIKNKFLYESSQFAPERENISNQGSSP</sequence>
<evidence type="ECO:0000313" key="10">
    <source>
        <dbReference type="Ensembl" id="ENSSPUP00000014727.1"/>
    </source>
</evidence>
<dbReference type="PANTHER" id="PTHR31586">
    <property type="entry name" value="CYTOCHROME C OXIDASE PROTEIN 20"/>
    <property type="match status" value="1"/>
</dbReference>
<dbReference type="PRINTS" id="PR02049">
    <property type="entry name" value="PROTEINF36A"/>
</dbReference>